<accession>A0ABW6KBS5</accession>
<feature type="compositionally biased region" description="Basic and acidic residues" evidence="1">
    <location>
        <begin position="74"/>
        <end position="85"/>
    </location>
</feature>
<feature type="region of interest" description="Disordered" evidence="1">
    <location>
        <begin position="1"/>
        <end position="39"/>
    </location>
</feature>
<evidence type="ECO:0000256" key="1">
    <source>
        <dbReference type="SAM" id="MobiDB-lite"/>
    </source>
</evidence>
<organism evidence="2 3">
    <name type="scientific">Cytobacillus spartinae</name>
    <dbReference type="NCBI Taxonomy" id="3299023"/>
    <lineage>
        <taxon>Bacteria</taxon>
        <taxon>Bacillati</taxon>
        <taxon>Bacillota</taxon>
        <taxon>Bacilli</taxon>
        <taxon>Bacillales</taxon>
        <taxon>Bacillaceae</taxon>
        <taxon>Cytobacillus</taxon>
    </lineage>
</organism>
<feature type="compositionally biased region" description="Polar residues" evidence="1">
    <location>
        <begin position="93"/>
        <end position="104"/>
    </location>
</feature>
<feature type="compositionally biased region" description="Basic and acidic residues" evidence="1">
    <location>
        <begin position="1"/>
        <end position="10"/>
    </location>
</feature>
<dbReference type="RefSeq" id="WP_389359461.1">
    <property type="nucleotide sequence ID" value="NZ_JBIACK010000002.1"/>
</dbReference>
<evidence type="ECO:0000313" key="2">
    <source>
        <dbReference type="EMBL" id="MFE8700365.1"/>
    </source>
</evidence>
<dbReference type="Proteomes" id="UP001601059">
    <property type="component" value="Unassembled WGS sequence"/>
</dbReference>
<gene>
    <name evidence="2" type="ORF">ACFYKX_07060</name>
</gene>
<dbReference type="EMBL" id="JBIACK010000002">
    <property type="protein sequence ID" value="MFE8700365.1"/>
    <property type="molecule type" value="Genomic_DNA"/>
</dbReference>
<name>A0ABW6KBS5_9BACI</name>
<reference evidence="2 3" key="1">
    <citation type="submission" date="2024-08" db="EMBL/GenBank/DDBJ databases">
        <title>Two novel Cytobacillus novel species.</title>
        <authorList>
            <person name="Liu G."/>
        </authorList>
    </citation>
    <scope>NUCLEOTIDE SEQUENCE [LARGE SCALE GENOMIC DNA]</scope>
    <source>
        <strain evidence="2 3">FJAT-54145</strain>
    </source>
</reference>
<protein>
    <submittedName>
        <fullName evidence="2">Uncharacterized protein</fullName>
    </submittedName>
</protein>
<comment type="caution">
    <text evidence="2">The sequence shown here is derived from an EMBL/GenBank/DDBJ whole genome shotgun (WGS) entry which is preliminary data.</text>
</comment>
<evidence type="ECO:0000313" key="3">
    <source>
        <dbReference type="Proteomes" id="UP001601059"/>
    </source>
</evidence>
<feature type="region of interest" description="Disordered" evidence="1">
    <location>
        <begin position="55"/>
        <end position="104"/>
    </location>
</feature>
<proteinExistence type="predicted"/>
<keyword evidence="3" id="KW-1185">Reference proteome</keyword>
<feature type="compositionally biased region" description="Acidic residues" evidence="1">
    <location>
        <begin position="11"/>
        <end position="27"/>
    </location>
</feature>
<sequence length="149" mass="17638">MERDINKNDDYFDFSEDNPIQDELLMESEDHKDEANEIDPFSQFMFGKTIYRERNEKESSSFNNNEWLFGRRSPANDDDQRDRGGIDLFSLHPRQSQKSEQKNSIGNILQNVNYIELMEHMDTLMNSAKELKPLLSKVRPLIDQFTNKK</sequence>